<comment type="similarity">
    <text evidence="2">Belongs to the class-I pyridoxal-phosphate-dependent aminotransferase family.</text>
</comment>
<keyword evidence="8" id="KW-1185">Reference proteome</keyword>
<keyword evidence="5" id="KW-0663">Pyridoxal phosphate</keyword>
<dbReference type="PANTHER" id="PTHR42790">
    <property type="entry name" value="AMINOTRANSFERASE"/>
    <property type="match status" value="1"/>
</dbReference>
<dbReference type="SUPFAM" id="SSF53383">
    <property type="entry name" value="PLP-dependent transferases"/>
    <property type="match status" value="1"/>
</dbReference>
<dbReference type="PANTHER" id="PTHR42790:SF1">
    <property type="entry name" value="AROMATIC AMINO ACID AMINOTRANSFERASE, HYPOTHETICAL (EUROFUNG)"/>
    <property type="match status" value="1"/>
</dbReference>
<gene>
    <name evidence="7" type="ORF">TWF730_005461</name>
</gene>
<dbReference type="CDD" id="cd00609">
    <property type="entry name" value="AAT_like"/>
    <property type="match status" value="1"/>
</dbReference>
<feature type="domain" description="Aminotransferase class I/classII large" evidence="6">
    <location>
        <begin position="176"/>
        <end position="452"/>
    </location>
</feature>
<evidence type="ECO:0000256" key="2">
    <source>
        <dbReference type="ARBA" id="ARBA00007441"/>
    </source>
</evidence>
<evidence type="ECO:0000256" key="4">
    <source>
        <dbReference type="ARBA" id="ARBA00022679"/>
    </source>
</evidence>
<evidence type="ECO:0000256" key="1">
    <source>
        <dbReference type="ARBA" id="ARBA00001933"/>
    </source>
</evidence>
<sequence length="616" mass="69909">MSSVSQDLAFFLKHFVECSVRPQLQLQLQFQLSTTSLAERNYNATQLHSTKEKMDKVEDNPKLLPLAPRPKPQDLSHHLSPLARRFKQSKLQGLYKYGAIPGMANLAGGMPHPSFFPFDTLSATALTPNHFTTGLHTTFLQLLVSIKKPSHFTIPKFPPPNSSDPSADIYLARALQYGACEGLPMLLDFIKNFAVNYQHQGKIPYDSPNVIMTCGNTDGFNKALEVLADPYRGDKILMEKFVYKGAVNTAACRGIDVVPVDVDKEGMVVEGDDGLQGILESWDVRRDGPRPHLLYTVSMGQNPTAGVLSVKRRKQIYALCQKYDIIIMEDDPYWFLQYDLFTELPDNDTFLSTLVPSYMTIDTDGRVLRFDTFSKTMAPGCRLGWMIGHPTIIDRILRLSELTTQMPSGATQALVAKLLIHTWSMSGWITWLSLLRHQYESRMNTLCIALEAGRTVTMIHLKNIRLKEIVDQDGNVIDSGKYSLVHKAVKELYEFERPMGGMFVWVRVYFEIHRLYDGMNGREIMKALWEHLTGDEIRCLVCPGQAFGANDEVEQREAWKYFRLCFAAVDETELKRASVAFGNGVKEFFELQEFPKKDDENVELSADMDLRLPQFC</sequence>
<dbReference type="EMBL" id="JAVHNS010000002">
    <property type="protein sequence ID" value="KAK6361747.1"/>
    <property type="molecule type" value="Genomic_DNA"/>
</dbReference>
<dbReference type="InterPro" id="IPR015424">
    <property type="entry name" value="PyrdxlP-dep_Trfase"/>
</dbReference>
<accession>A0AAV9VIF1</accession>
<dbReference type="GO" id="GO:0030170">
    <property type="term" value="F:pyridoxal phosphate binding"/>
    <property type="evidence" value="ECO:0007669"/>
    <property type="project" value="InterPro"/>
</dbReference>
<dbReference type="Proteomes" id="UP001373714">
    <property type="component" value="Unassembled WGS sequence"/>
</dbReference>
<dbReference type="Gene3D" id="3.40.640.10">
    <property type="entry name" value="Type I PLP-dependent aspartate aminotransferase-like (Major domain)"/>
    <property type="match status" value="1"/>
</dbReference>
<comment type="cofactor">
    <cofactor evidence="1">
        <name>pyridoxal 5'-phosphate</name>
        <dbReference type="ChEBI" id="CHEBI:597326"/>
    </cofactor>
</comment>
<evidence type="ECO:0000256" key="5">
    <source>
        <dbReference type="ARBA" id="ARBA00022898"/>
    </source>
</evidence>
<evidence type="ECO:0000256" key="3">
    <source>
        <dbReference type="ARBA" id="ARBA00022576"/>
    </source>
</evidence>
<dbReference type="InterPro" id="IPR015421">
    <property type="entry name" value="PyrdxlP-dep_Trfase_major"/>
</dbReference>
<evidence type="ECO:0000259" key="6">
    <source>
        <dbReference type="Pfam" id="PF00155"/>
    </source>
</evidence>
<keyword evidence="4" id="KW-0808">Transferase</keyword>
<evidence type="ECO:0000313" key="7">
    <source>
        <dbReference type="EMBL" id="KAK6361747.1"/>
    </source>
</evidence>
<protein>
    <recommendedName>
        <fullName evidence="6">Aminotransferase class I/classII large domain-containing protein</fullName>
    </recommendedName>
</protein>
<dbReference type="AlphaFoldDB" id="A0AAV9VIF1"/>
<comment type="caution">
    <text evidence="7">The sequence shown here is derived from an EMBL/GenBank/DDBJ whole genome shotgun (WGS) entry which is preliminary data.</text>
</comment>
<keyword evidence="3" id="KW-0032">Aminotransferase</keyword>
<reference evidence="7 8" key="1">
    <citation type="submission" date="2019-10" db="EMBL/GenBank/DDBJ databases">
        <authorList>
            <person name="Palmer J.M."/>
        </authorList>
    </citation>
    <scope>NUCLEOTIDE SEQUENCE [LARGE SCALE GENOMIC DNA]</scope>
    <source>
        <strain evidence="7 8">TWF730</strain>
    </source>
</reference>
<organism evidence="7 8">
    <name type="scientific">Orbilia blumenaviensis</name>
    <dbReference type="NCBI Taxonomy" id="1796055"/>
    <lineage>
        <taxon>Eukaryota</taxon>
        <taxon>Fungi</taxon>
        <taxon>Dikarya</taxon>
        <taxon>Ascomycota</taxon>
        <taxon>Pezizomycotina</taxon>
        <taxon>Orbiliomycetes</taxon>
        <taxon>Orbiliales</taxon>
        <taxon>Orbiliaceae</taxon>
        <taxon>Orbilia</taxon>
    </lineage>
</organism>
<dbReference type="GO" id="GO:0008483">
    <property type="term" value="F:transaminase activity"/>
    <property type="evidence" value="ECO:0007669"/>
    <property type="project" value="UniProtKB-KW"/>
</dbReference>
<dbReference type="Pfam" id="PF00155">
    <property type="entry name" value="Aminotran_1_2"/>
    <property type="match status" value="1"/>
</dbReference>
<dbReference type="GO" id="GO:1901605">
    <property type="term" value="P:alpha-amino acid metabolic process"/>
    <property type="evidence" value="ECO:0007669"/>
    <property type="project" value="TreeGrafter"/>
</dbReference>
<dbReference type="InterPro" id="IPR004839">
    <property type="entry name" value="Aminotransferase_I/II_large"/>
</dbReference>
<evidence type="ECO:0000313" key="8">
    <source>
        <dbReference type="Proteomes" id="UP001373714"/>
    </source>
</evidence>
<proteinExistence type="inferred from homology"/>
<name>A0AAV9VIF1_9PEZI</name>
<dbReference type="InterPro" id="IPR050859">
    <property type="entry name" value="Class-I_PLP-dep_aminotransf"/>
</dbReference>